<feature type="transmembrane region" description="Helical" evidence="1">
    <location>
        <begin position="95"/>
        <end position="117"/>
    </location>
</feature>
<keyword evidence="1" id="KW-1133">Transmembrane helix</keyword>
<organism evidence="2">
    <name type="scientific">Babesia duncani</name>
    <dbReference type="NCBI Taxonomy" id="323732"/>
    <lineage>
        <taxon>Eukaryota</taxon>
        <taxon>Sar</taxon>
        <taxon>Alveolata</taxon>
        <taxon>Apicomplexa</taxon>
        <taxon>Aconoidasida</taxon>
        <taxon>Piroplasmida</taxon>
        <taxon>Babesiidae</taxon>
        <taxon>Babesia</taxon>
    </lineage>
</organism>
<keyword evidence="1" id="KW-0812">Transmembrane</keyword>
<protein>
    <submittedName>
        <fullName evidence="2">Uncharacterized protein</fullName>
    </submittedName>
</protein>
<name>A0A385GNH5_9APIC</name>
<sequence>MNLCNKYNLINFILILLGFLIFRYAAINLNLYLYGPEEKYIDWGIVENIKNLIYDYNNLPLILFLISSIFSILNLIISTYIIIYRIIRYGNIYFLFLYENIESIIVCLLNFSITFIVDFNILQKLY</sequence>
<keyword evidence="1" id="KW-0472">Membrane</keyword>
<gene>
    <name evidence="2" type="primary">HypA</name>
</gene>
<feature type="transmembrane region" description="Helical" evidence="1">
    <location>
        <begin position="61"/>
        <end position="83"/>
    </location>
</feature>
<evidence type="ECO:0000313" key="2">
    <source>
        <dbReference type="EMBL" id="AXX76193.1"/>
    </source>
</evidence>
<proteinExistence type="predicted"/>
<feature type="transmembrane region" description="Helical" evidence="1">
    <location>
        <begin position="7"/>
        <end position="26"/>
    </location>
</feature>
<dbReference type="AlphaFoldDB" id="A0A385GNH5"/>
<reference evidence="2" key="1">
    <citation type="journal article" date="2018" name="Int. J. Parasitol.">
        <title>Insights into the evolution and drug susceptibility of Babesia duncani from the sequence of its mitochondrial and apicoplast genomes.</title>
        <authorList>
            <person name="Virji A.Z."/>
            <person name="Thekkiniath J."/>
            <person name="Ma W."/>
            <person name="Lawres L."/>
            <person name="Knight J."/>
            <person name="Swei A."/>
            <person name="Roch K.L."/>
            <person name="Ben Mamoun C."/>
        </authorList>
    </citation>
    <scope>NUCLEOTIDE SEQUENCE</scope>
    <source>
        <strain evidence="2">WA-1</strain>
    </source>
</reference>
<accession>A0A385GNH5</accession>
<dbReference type="EMBL" id="MH107388">
    <property type="protein sequence ID" value="AXX76193.1"/>
    <property type="molecule type" value="Genomic_DNA"/>
</dbReference>
<evidence type="ECO:0000256" key="1">
    <source>
        <dbReference type="SAM" id="Phobius"/>
    </source>
</evidence>